<name>A0A7C8IDW3_9PLEO</name>
<dbReference type="InterPro" id="IPR051468">
    <property type="entry name" value="Fungal_SecMetab_SDRs"/>
</dbReference>
<evidence type="ECO:0000256" key="2">
    <source>
        <dbReference type="ARBA" id="ARBA00022857"/>
    </source>
</evidence>
<dbReference type="SUPFAM" id="SSF51735">
    <property type="entry name" value="NAD(P)-binding Rossmann-fold domains"/>
    <property type="match status" value="1"/>
</dbReference>
<evidence type="ECO:0008006" key="6">
    <source>
        <dbReference type="Google" id="ProtNLM"/>
    </source>
</evidence>
<dbReference type="GO" id="GO:0005737">
    <property type="term" value="C:cytoplasm"/>
    <property type="evidence" value="ECO:0007669"/>
    <property type="project" value="TreeGrafter"/>
</dbReference>
<sequence>MSSSIESSIVFITGGNRGLGRGLVSTYLLRPATTVIAGVRNPLHELAQSLQQLPVASGSRIIVIEADVASTPSMQTAIQSLASQGIDRLDLVIANAALTPSKLEPLLSTPSADIEQMTRTNGLGILNLYRETQPLLLNSASPTPAFVHMAALTGSNKLAQTALKSFPMGAFGGSKALGHFFVTKLAGEEQNQVLIFNLDPGEVRSETYLQLRGDYRGDDRSRSPEESAKNVCKIIDGATKESCHGKFLNEEGAEAPF</sequence>
<keyword evidence="5" id="KW-1185">Reference proteome</keyword>
<dbReference type="InterPro" id="IPR002347">
    <property type="entry name" value="SDR_fam"/>
</dbReference>
<proteinExistence type="inferred from homology"/>
<dbReference type="PRINTS" id="PR00081">
    <property type="entry name" value="GDHRDH"/>
</dbReference>
<evidence type="ECO:0000313" key="4">
    <source>
        <dbReference type="EMBL" id="KAF2873833.1"/>
    </source>
</evidence>
<accession>A0A7C8IDW3</accession>
<dbReference type="Pfam" id="PF00106">
    <property type="entry name" value="adh_short"/>
    <property type="match status" value="1"/>
</dbReference>
<dbReference type="EMBL" id="JAADJZ010000007">
    <property type="protein sequence ID" value="KAF2873833.1"/>
    <property type="molecule type" value="Genomic_DNA"/>
</dbReference>
<dbReference type="GO" id="GO:0016491">
    <property type="term" value="F:oxidoreductase activity"/>
    <property type="evidence" value="ECO:0007669"/>
    <property type="project" value="UniProtKB-KW"/>
</dbReference>
<comment type="caution">
    <text evidence="4">The sequence shown here is derived from an EMBL/GenBank/DDBJ whole genome shotgun (WGS) entry which is preliminary data.</text>
</comment>
<dbReference type="AlphaFoldDB" id="A0A7C8IDW3"/>
<reference evidence="4 5" key="1">
    <citation type="submission" date="2020-01" db="EMBL/GenBank/DDBJ databases">
        <authorList>
            <consortium name="DOE Joint Genome Institute"/>
            <person name="Haridas S."/>
            <person name="Albert R."/>
            <person name="Binder M."/>
            <person name="Bloem J."/>
            <person name="Labutti K."/>
            <person name="Salamov A."/>
            <person name="Andreopoulos B."/>
            <person name="Baker S.E."/>
            <person name="Barry K."/>
            <person name="Bills G."/>
            <person name="Bluhm B.H."/>
            <person name="Cannon C."/>
            <person name="Castanera R."/>
            <person name="Culley D.E."/>
            <person name="Daum C."/>
            <person name="Ezra D."/>
            <person name="Gonzalez J.B."/>
            <person name="Henrissat B."/>
            <person name="Kuo A."/>
            <person name="Liang C."/>
            <person name="Lipzen A."/>
            <person name="Lutzoni F."/>
            <person name="Magnuson J."/>
            <person name="Mondo S."/>
            <person name="Nolan M."/>
            <person name="Ohm R."/>
            <person name="Pangilinan J."/>
            <person name="Park H.-J.H."/>
            <person name="Ramirez L."/>
            <person name="Alfaro M."/>
            <person name="Sun H."/>
            <person name="Tritt A."/>
            <person name="Yoshinaga Y."/>
            <person name="Zwiers L.-H.L."/>
            <person name="Turgeon B.G."/>
            <person name="Goodwin S.B."/>
            <person name="Spatafora J.W."/>
            <person name="Crous P.W."/>
            <person name="Grigoriev I.V."/>
        </authorList>
    </citation>
    <scope>NUCLEOTIDE SEQUENCE [LARGE SCALE GENOMIC DNA]</scope>
    <source>
        <strain evidence="4 5">CBS 611.86</strain>
    </source>
</reference>
<comment type="similarity">
    <text evidence="1">Belongs to the short-chain dehydrogenases/reductases (SDR) family.</text>
</comment>
<dbReference type="InterPro" id="IPR036291">
    <property type="entry name" value="NAD(P)-bd_dom_sf"/>
</dbReference>
<dbReference type="PANTHER" id="PTHR43544">
    <property type="entry name" value="SHORT-CHAIN DEHYDROGENASE/REDUCTASE"/>
    <property type="match status" value="1"/>
</dbReference>
<evidence type="ECO:0000256" key="1">
    <source>
        <dbReference type="ARBA" id="ARBA00006484"/>
    </source>
</evidence>
<keyword evidence="3" id="KW-0560">Oxidoreductase</keyword>
<dbReference type="Gene3D" id="3.40.50.720">
    <property type="entry name" value="NAD(P)-binding Rossmann-like Domain"/>
    <property type="match status" value="1"/>
</dbReference>
<protein>
    <recommendedName>
        <fullName evidence="6">NAD(P)-binding protein</fullName>
    </recommendedName>
</protein>
<keyword evidence="2" id="KW-0521">NADP</keyword>
<evidence type="ECO:0000256" key="3">
    <source>
        <dbReference type="ARBA" id="ARBA00023002"/>
    </source>
</evidence>
<dbReference type="Proteomes" id="UP000481861">
    <property type="component" value="Unassembled WGS sequence"/>
</dbReference>
<dbReference type="PANTHER" id="PTHR43544:SF7">
    <property type="entry name" value="NADB-LER2"/>
    <property type="match status" value="1"/>
</dbReference>
<dbReference type="OrthoDB" id="9876299at2759"/>
<gene>
    <name evidence="4" type="ORF">BDV95DRAFT_489451</name>
</gene>
<organism evidence="4 5">
    <name type="scientific">Massariosphaeria phaeospora</name>
    <dbReference type="NCBI Taxonomy" id="100035"/>
    <lineage>
        <taxon>Eukaryota</taxon>
        <taxon>Fungi</taxon>
        <taxon>Dikarya</taxon>
        <taxon>Ascomycota</taxon>
        <taxon>Pezizomycotina</taxon>
        <taxon>Dothideomycetes</taxon>
        <taxon>Pleosporomycetidae</taxon>
        <taxon>Pleosporales</taxon>
        <taxon>Pleosporales incertae sedis</taxon>
        <taxon>Massariosphaeria</taxon>
    </lineage>
</organism>
<evidence type="ECO:0000313" key="5">
    <source>
        <dbReference type="Proteomes" id="UP000481861"/>
    </source>
</evidence>